<evidence type="ECO:0000313" key="9">
    <source>
        <dbReference type="EMBL" id="RKP00559.1"/>
    </source>
</evidence>
<dbReference type="GO" id="GO:0070847">
    <property type="term" value="C:core mediator complex"/>
    <property type="evidence" value="ECO:0007669"/>
    <property type="project" value="TreeGrafter"/>
</dbReference>
<evidence type="ECO:0000256" key="4">
    <source>
        <dbReference type="ARBA" id="ARBA00023015"/>
    </source>
</evidence>
<gene>
    <name evidence="9" type="ORF">CXG81DRAFT_19512</name>
</gene>
<protein>
    <recommendedName>
        <fullName evidence="3 7">Mediator of RNA polymerase II transcription subunit 7</fullName>
    </recommendedName>
</protein>
<evidence type="ECO:0000256" key="1">
    <source>
        <dbReference type="ARBA" id="ARBA00004123"/>
    </source>
</evidence>
<keyword evidence="5 7" id="KW-0804">Transcription</keyword>
<evidence type="ECO:0000313" key="10">
    <source>
        <dbReference type="Proteomes" id="UP000274922"/>
    </source>
</evidence>
<evidence type="ECO:0000256" key="8">
    <source>
        <dbReference type="SAM" id="MobiDB-lite"/>
    </source>
</evidence>
<comment type="subunit">
    <text evidence="7">Component of the Mediator complex.</text>
</comment>
<keyword evidence="10" id="KW-1185">Reference proteome</keyword>
<name>A0A4V1IUH3_9FUNG</name>
<accession>A0A4V1IUH3</accession>
<dbReference type="GO" id="GO:0016592">
    <property type="term" value="C:mediator complex"/>
    <property type="evidence" value="ECO:0007669"/>
    <property type="project" value="InterPro"/>
</dbReference>
<proteinExistence type="inferred from homology"/>
<evidence type="ECO:0000256" key="6">
    <source>
        <dbReference type="ARBA" id="ARBA00023242"/>
    </source>
</evidence>
<comment type="function">
    <text evidence="7">Component of the Mediator complex, a coactivator involved in the regulated transcription of nearly all RNA polymerase II-dependent genes. Mediator functions as a bridge to convey information from gene-specific regulatory proteins to the basal RNA polymerase II transcription machinery.</text>
</comment>
<dbReference type="SUPFAM" id="SSF140718">
    <property type="entry name" value="Mediator hinge subcomplex-like"/>
    <property type="match status" value="1"/>
</dbReference>
<dbReference type="Proteomes" id="UP000274922">
    <property type="component" value="Unassembled WGS sequence"/>
</dbReference>
<dbReference type="EMBL" id="ML014210">
    <property type="protein sequence ID" value="RKP00559.1"/>
    <property type="molecule type" value="Genomic_DNA"/>
</dbReference>
<feature type="region of interest" description="Disordered" evidence="8">
    <location>
        <begin position="129"/>
        <end position="154"/>
    </location>
</feature>
<feature type="region of interest" description="Disordered" evidence="8">
    <location>
        <begin position="1"/>
        <end position="20"/>
    </location>
</feature>
<reference evidence="10" key="1">
    <citation type="journal article" date="2018" name="Nat. Microbiol.">
        <title>Leveraging single-cell genomics to expand the fungal tree of life.</title>
        <authorList>
            <person name="Ahrendt S.R."/>
            <person name="Quandt C.A."/>
            <person name="Ciobanu D."/>
            <person name="Clum A."/>
            <person name="Salamov A."/>
            <person name="Andreopoulos B."/>
            <person name="Cheng J.F."/>
            <person name="Woyke T."/>
            <person name="Pelin A."/>
            <person name="Henrissat B."/>
            <person name="Reynolds N.K."/>
            <person name="Benny G.L."/>
            <person name="Smith M.E."/>
            <person name="James T.Y."/>
            <person name="Grigoriev I.V."/>
        </authorList>
    </citation>
    <scope>NUCLEOTIDE SEQUENCE [LARGE SCALE GENOMIC DNA]</scope>
    <source>
        <strain evidence="10">ATCC 52028</strain>
    </source>
</reference>
<evidence type="ECO:0000256" key="5">
    <source>
        <dbReference type="ARBA" id="ARBA00023163"/>
    </source>
</evidence>
<keyword evidence="7" id="KW-0010">Activator</keyword>
<dbReference type="PANTHER" id="PTHR21428">
    <property type="entry name" value="MEDIATOR OF RNA POLYMERASE II TRANSCRIPTION SUBUNIT 7"/>
    <property type="match status" value="1"/>
</dbReference>
<dbReference type="Pfam" id="PF05983">
    <property type="entry name" value="Med7"/>
    <property type="match status" value="1"/>
</dbReference>
<sequence>MAQGSGAPAPPVATAEAPQFSAVYPPPPPWYKHYTSPPADPFVSAASEPPEEADRPALDPALPGILSLRPPPILVGRYVVFGEERIMPTGWPPASAAPTAAAAAATAAAASDGTADDKPVLPEAAVTATATTATTTTTTTTAAAGHAHALAPPPPPSAIREALHDVLKDYMTILYGLRDPVSRPASAAAQVHTLLPRMQQRLAAAHAAINAYRPFQAADALGLWLERQVASRTALANDLHGVCDRAEAALAAALSMSTAAAAAAAAATMEAPSAPTSAGTAVHGDDHGSGDADTAMAVDSAPLRGTDAEAKPLPSPPMPPQPAAKPTPQQRYLLEQRALLAWAEQAP</sequence>
<dbReference type="InterPro" id="IPR037212">
    <property type="entry name" value="Med7/Med21-like"/>
</dbReference>
<evidence type="ECO:0000256" key="3">
    <source>
        <dbReference type="ARBA" id="ARBA00020631"/>
    </source>
</evidence>
<dbReference type="InterPro" id="IPR009244">
    <property type="entry name" value="Mediatior_Med7"/>
</dbReference>
<dbReference type="AlphaFoldDB" id="A0A4V1IUH3"/>
<keyword evidence="6 7" id="KW-0539">Nucleus</keyword>
<dbReference type="GO" id="GO:0006357">
    <property type="term" value="P:regulation of transcription by RNA polymerase II"/>
    <property type="evidence" value="ECO:0007669"/>
    <property type="project" value="InterPro"/>
</dbReference>
<organism evidence="9 10">
    <name type="scientific">Caulochytrium protostelioides</name>
    <dbReference type="NCBI Taxonomy" id="1555241"/>
    <lineage>
        <taxon>Eukaryota</taxon>
        <taxon>Fungi</taxon>
        <taxon>Fungi incertae sedis</taxon>
        <taxon>Chytridiomycota</taxon>
        <taxon>Chytridiomycota incertae sedis</taxon>
        <taxon>Chytridiomycetes</taxon>
        <taxon>Caulochytriales</taxon>
        <taxon>Caulochytriaceae</taxon>
        <taxon>Caulochytrium</taxon>
    </lineage>
</organism>
<feature type="region of interest" description="Disordered" evidence="8">
    <location>
        <begin position="274"/>
        <end position="330"/>
    </location>
</feature>
<comment type="subcellular location">
    <subcellularLocation>
        <location evidence="1 7">Nucleus</location>
    </subcellularLocation>
</comment>
<evidence type="ECO:0000256" key="2">
    <source>
        <dbReference type="ARBA" id="ARBA00009994"/>
    </source>
</evidence>
<dbReference type="PANTHER" id="PTHR21428:SF11">
    <property type="entry name" value="MEDIATOR OF RNA POLYMERASE II TRANSCRIPTION SUBUNIT 7"/>
    <property type="match status" value="1"/>
</dbReference>
<feature type="region of interest" description="Disordered" evidence="8">
    <location>
        <begin position="35"/>
        <end position="62"/>
    </location>
</feature>
<dbReference type="GO" id="GO:0003712">
    <property type="term" value="F:transcription coregulator activity"/>
    <property type="evidence" value="ECO:0007669"/>
    <property type="project" value="InterPro"/>
</dbReference>
<comment type="similarity">
    <text evidence="2 7">Belongs to the Mediator complex subunit 7 family.</text>
</comment>
<evidence type="ECO:0000256" key="7">
    <source>
        <dbReference type="RuleBase" id="RU364060"/>
    </source>
</evidence>
<feature type="compositionally biased region" description="Low complexity" evidence="8">
    <location>
        <begin position="129"/>
        <end position="150"/>
    </location>
</feature>
<feature type="compositionally biased region" description="Pro residues" evidence="8">
    <location>
        <begin position="313"/>
        <end position="325"/>
    </location>
</feature>
<dbReference type="Gene3D" id="6.10.140.200">
    <property type="match status" value="1"/>
</dbReference>
<keyword evidence="4 7" id="KW-0805">Transcription regulation</keyword>
<dbReference type="InterPro" id="IPR044888">
    <property type="entry name" value="Mediatior_Med7_sf"/>
</dbReference>